<dbReference type="CDD" id="cd00229">
    <property type="entry name" value="SGNH_hydrolase"/>
    <property type="match status" value="1"/>
</dbReference>
<reference evidence="10 11" key="1">
    <citation type="submission" date="2020-08" db="EMBL/GenBank/DDBJ databases">
        <title>Genomic Encyclopedia of Type Strains, Phase III (KMG-III): the genomes of soil and plant-associated and newly described type strains.</title>
        <authorList>
            <person name="Whitman W."/>
        </authorList>
    </citation>
    <scope>NUCLEOTIDE SEQUENCE [LARGE SCALE GENOMIC DNA]</scope>
    <source>
        <strain evidence="10 11">CECT 8075</strain>
    </source>
</reference>
<keyword evidence="11" id="KW-1185">Reference proteome</keyword>
<dbReference type="RefSeq" id="WP_246420167.1">
    <property type="nucleotide sequence ID" value="NZ_JACHXU010000014.1"/>
</dbReference>
<dbReference type="Pfam" id="PF00884">
    <property type="entry name" value="Sulfatase"/>
    <property type="match status" value="1"/>
</dbReference>
<evidence type="ECO:0000313" key="10">
    <source>
        <dbReference type="EMBL" id="MBB3208241.1"/>
    </source>
</evidence>
<dbReference type="AlphaFoldDB" id="A0A7W5E145"/>
<dbReference type="InterPro" id="IPR000917">
    <property type="entry name" value="Sulfatase_N"/>
</dbReference>
<dbReference type="CDD" id="cd16155">
    <property type="entry name" value="sulfatase_like"/>
    <property type="match status" value="1"/>
</dbReference>
<comment type="cofactor">
    <cofactor evidence="1">
        <name>Ca(2+)</name>
        <dbReference type="ChEBI" id="CHEBI:29108"/>
    </cofactor>
</comment>
<dbReference type="InterPro" id="IPR017850">
    <property type="entry name" value="Alkaline_phosphatase_core_sf"/>
</dbReference>
<dbReference type="PROSITE" id="PS00149">
    <property type="entry name" value="SULFATASE_2"/>
    <property type="match status" value="1"/>
</dbReference>
<dbReference type="SUPFAM" id="SSF53649">
    <property type="entry name" value="Alkaline phosphatase-like"/>
    <property type="match status" value="1"/>
</dbReference>
<evidence type="ECO:0000256" key="1">
    <source>
        <dbReference type="ARBA" id="ARBA00001913"/>
    </source>
</evidence>
<dbReference type="Gene3D" id="3.40.50.1110">
    <property type="entry name" value="SGNH hydrolase"/>
    <property type="match status" value="1"/>
</dbReference>
<name>A0A7W5E145_9BACT</name>
<dbReference type="GO" id="GO:0004065">
    <property type="term" value="F:arylsulfatase activity"/>
    <property type="evidence" value="ECO:0007669"/>
    <property type="project" value="TreeGrafter"/>
</dbReference>
<evidence type="ECO:0000256" key="2">
    <source>
        <dbReference type="ARBA" id="ARBA00008779"/>
    </source>
</evidence>
<keyword evidence="3" id="KW-0479">Metal-binding</keyword>
<evidence type="ECO:0000259" key="8">
    <source>
        <dbReference type="Pfam" id="PF00884"/>
    </source>
</evidence>
<feature type="domain" description="Sulfatase N-terminal" evidence="8">
    <location>
        <begin position="36"/>
        <end position="378"/>
    </location>
</feature>
<feature type="domain" description="SGNH hydrolase-type esterase" evidence="9">
    <location>
        <begin position="522"/>
        <end position="700"/>
    </location>
</feature>
<sequence length="714" mass="79343">MKESNMKLITLCTLVLAVASMSFAAADEPNVNTAKPNVLFIFADDMSYETIGAHGMLDIDTPNLDKLALRGATFTHAYNMGAWGGAVCVASRRMLNTGRFVWAAQQADLNQLVSDNQMWSQRMSGAGYRTYLSGKWHVPTSAPAIFDEAEHVRAGMPLQTPAGYNRPKDEADYENGWKPWDTKHGGYWSGGKHWSEVLADDSIGFLEQAAEDDKPFFMYLAFNAPHDPRQAPKEYIDRYPLYRIEVPKNMLPEYPYAEAACGKRLRDEKLMPYPRTEYSVKVNRQEYFALITHMDDQIGKIFQTLENTGQADNTYIVFTADHGLAVGHHGFSGKQNMYDHSVRVPFLVIGPDVKAGSTISSPIYLQDVMPTSLELAGAETDGVDFQSILPLLRGEKAESYSEIYGAYMNRQRMITKDGWKLVQYPTIGVDRLYHLTDDPQEMNDLAGNPELAPKLNELRAALTALSEELDDPNLKEKRGTEKSNVGRNAAAYQAEEGSDVEQKTTGVWAIEPNPELPNVLILGDSISIAYTLKVRDHLKNRANVFRPHIGNGEKAENCQGTTLGLQKIDDWLAGQKWDVIHFNWGLHDLKHVRAETGRNSNSFDDPQQASPETYKENLTALVGKLKATGAKLIFATTTPYPDGVKPARLPANAKVYNDIAVKIMSANGIEVNDLYALCEGQLDKLQHPKNVHFNRAGQELQGKAVAAAIDAVLP</sequence>
<comment type="similarity">
    <text evidence="2">Belongs to the sulfatase family.</text>
</comment>
<evidence type="ECO:0000256" key="6">
    <source>
        <dbReference type="ARBA" id="ARBA00022837"/>
    </source>
</evidence>
<proteinExistence type="inferred from homology"/>
<gene>
    <name evidence="10" type="ORF">FHS27_004068</name>
</gene>
<evidence type="ECO:0000256" key="7">
    <source>
        <dbReference type="SAM" id="SignalP"/>
    </source>
</evidence>
<dbReference type="Gene3D" id="3.40.720.10">
    <property type="entry name" value="Alkaline Phosphatase, subunit A"/>
    <property type="match status" value="1"/>
</dbReference>
<dbReference type="InterPro" id="IPR024607">
    <property type="entry name" value="Sulfatase_CS"/>
</dbReference>
<organism evidence="10 11">
    <name type="scientific">Aporhodopirellula rubra</name>
    <dbReference type="NCBI Taxonomy" id="980271"/>
    <lineage>
        <taxon>Bacteria</taxon>
        <taxon>Pseudomonadati</taxon>
        <taxon>Planctomycetota</taxon>
        <taxon>Planctomycetia</taxon>
        <taxon>Pirellulales</taxon>
        <taxon>Pirellulaceae</taxon>
        <taxon>Aporhodopirellula</taxon>
    </lineage>
</organism>
<dbReference type="PANTHER" id="PTHR42693:SF42">
    <property type="entry name" value="ARYLSULFATASE G"/>
    <property type="match status" value="1"/>
</dbReference>
<protein>
    <submittedName>
        <fullName evidence="10">Arylsulfatase A-like enzyme</fullName>
    </submittedName>
</protein>
<evidence type="ECO:0000256" key="5">
    <source>
        <dbReference type="ARBA" id="ARBA00022801"/>
    </source>
</evidence>
<dbReference type="PANTHER" id="PTHR42693">
    <property type="entry name" value="ARYLSULFATASE FAMILY MEMBER"/>
    <property type="match status" value="1"/>
</dbReference>
<dbReference type="SUPFAM" id="SSF52266">
    <property type="entry name" value="SGNH hydrolase"/>
    <property type="match status" value="1"/>
</dbReference>
<keyword evidence="6" id="KW-0106">Calcium</keyword>
<dbReference type="InterPro" id="IPR050738">
    <property type="entry name" value="Sulfatase"/>
</dbReference>
<evidence type="ECO:0000256" key="4">
    <source>
        <dbReference type="ARBA" id="ARBA00022729"/>
    </source>
</evidence>
<evidence type="ECO:0000313" key="11">
    <source>
        <dbReference type="Proteomes" id="UP000536179"/>
    </source>
</evidence>
<dbReference type="GO" id="GO:0046872">
    <property type="term" value="F:metal ion binding"/>
    <property type="evidence" value="ECO:0007669"/>
    <property type="project" value="UniProtKB-KW"/>
</dbReference>
<keyword evidence="4 7" id="KW-0732">Signal</keyword>
<dbReference type="Pfam" id="PF13472">
    <property type="entry name" value="Lipase_GDSL_2"/>
    <property type="match status" value="1"/>
</dbReference>
<dbReference type="InterPro" id="IPR013830">
    <property type="entry name" value="SGNH_hydro"/>
</dbReference>
<keyword evidence="5" id="KW-0378">Hydrolase</keyword>
<dbReference type="InterPro" id="IPR036514">
    <property type="entry name" value="SGNH_hydro_sf"/>
</dbReference>
<comment type="caution">
    <text evidence="10">The sequence shown here is derived from an EMBL/GenBank/DDBJ whole genome shotgun (WGS) entry which is preliminary data.</text>
</comment>
<accession>A0A7W5E145</accession>
<dbReference type="Proteomes" id="UP000536179">
    <property type="component" value="Unassembled WGS sequence"/>
</dbReference>
<feature type="signal peptide" evidence="7">
    <location>
        <begin position="1"/>
        <end position="24"/>
    </location>
</feature>
<feature type="chain" id="PRO_5031289700" evidence="7">
    <location>
        <begin position="25"/>
        <end position="714"/>
    </location>
</feature>
<dbReference type="EMBL" id="JACHXU010000014">
    <property type="protein sequence ID" value="MBB3208241.1"/>
    <property type="molecule type" value="Genomic_DNA"/>
</dbReference>
<evidence type="ECO:0000259" key="9">
    <source>
        <dbReference type="Pfam" id="PF13472"/>
    </source>
</evidence>
<evidence type="ECO:0000256" key="3">
    <source>
        <dbReference type="ARBA" id="ARBA00022723"/>
    </source>
</evidence>